<dbReference type="InterPro" id="IPR036388">
    <property type="entry name" value="WH-like_DNA-bd_sf"/>
</dbReference>
<reference evidence="9" key="1">
    <citation type="submission" date="2021-01" db="EMBL/GenBank/DDBJ databases">
        <title>Whole genome shotgun sequence of Rugosimonospora africana NBRC 104875.</title>
        <authorList>
            <person name="Komaki H."/>
            <person name="Tamura T."/>
        </authorList>
    </citation>
    <scope>NUCLEOTIDE SEQUENCE</scope>
    <source>
        <strain evidence="9">NBRC 104875</strain>
    </source>
</reference>
<dbReference type="InterPro" id="IPR016032">
    <property type="entry name" value="Sig_transdc_resp-reg_C-effctor"/>
</dbReference>
<dbReference type="InterPro" id="IPR027417">
    <property type="entry name" value="P-loop_NTPase"/>
</dbReference>
<keyword evidence="4" id="KW-0804">Transcription</keyword>
<comment type="caution">
    <text evidence="9">The sequence shown here is derived from an EMBL/GenBank/DDBJ whole genome shotgun (WGS) entry which is preliminary data.</text>
</comment>
<feature type="region of interest" description="Disordered" evidence="7">
    <location>
        <begin position="286"/>
        <end position="325"/>
    </location>
</feature>
<evidence type="ECO:0000256" key="6">
    <source>
        <dbReference type="PROSITE-ProRule" id="PRU01091"/>
    </source>
</evidence>
<dbReference type="Gene3D" id="3.40.50.300">
    <property type="entry name" value="P-loop containing nucleotide triphosphate hydrolases"/>
    <property type="match status" value="1"/>
</dbReference>
<dbReference type="Gene3D" id="1.10.10.10">
    <property type="entry name" value="Winged helix-like DNA-binding domain superfamily/Winged helix DNA-binding domain"/>
    <property type="match status" value="1"/>
</dbReference>
<dbReference type="SUPFAM" id="SSF52540">
    <property type="entry name" value="P-loop containing nucleoside triphosphate hydrolases"/>
    <property type="match status" value="1"/>
</dbReference>
<dbReference type="PRINTS" id="PR00364">
    <property type="entry name" value="DISEASERSIST"/>
</dbReference>
<sequence length="994" mass="106567">MPVATVVAGGACRRGSPGNYTPGQASSPGGVATGEECVQFRVLGRVEADHDGEPVPLGRRRERCLFGVLLLDAGTPIPAERMAALLWDDQPTATARAALNTHMSRLRNRLDPHHDGSLGIRLVSRNGGYLAEVDPQRIDAARFRTMVERARTVADPVERAARLREALALWRGPILADEATPRLRERIGAELTELRMTATELMVDAELAGGRHQDLVGELAALTAEHPYREGLAAQLMLALYRSDRYAEALAAYQGLSERLAEGLGVAPGAQVSKLYTAMLRRDVPPGVHSASQIPRRPPARETDRAPSTGPERVPRQLPAAPPWFTGRADELSTLSKALASPTGGETVPIVAIGGSGGVGKTWLALRWAYQNLHRFPDGQLFVNLHGFDPSMQPTPPATAIRGFLDALGAAPSTIPADPDAQIGLYRSLMAGRRMLIVLDNARDTTQVTDLLPGSATCTVIVSSRDRLTGLVSRHGADCLSLDVLGEAESWDLLARRLGVQRLAEEPDAAAALLAGCGGLPLALGIAAARAATQPASGLAAIAEELRDTTTRLSALDEDDVQASLRAVLSWSCAALTERQAEVFALLGFAADPDISLPAAAALAGLPAAETIGVLRALERRSLVQQHTTGRWRMHDLVRLYAAEQAQVLPADRRSAAISRLVSFCLHTAFAAGQLLDPHRPPIALADPVAGVDPHPLPDEAAALAWLDAEHGCLLALQQRAGAWGRHREAWQLAWTLDPLHGRRGHLHDNVASWQAGLAAAQHVGDLDMQTLAHRRLGNAFVRADRFGDGTDHLGHALEVAEQAGDPAGQAPTHLALALAFGQQGNDERALEHASQAGRLYRGLDNPVREAIALNMVGWYLTRLGRHDEARTNLRSALALSRRHSFRDTEADTLDSLGYLAYRAGQHADAGEHYEQALTLYRDLGNSYGEADTLERLGTAHAAVGDHARARGSWRSAIELYEAQRRASDAGRLRQRMRDLDAAPVTDVPASGAA</sequence>
<organism evidence="9 10">
    <name type="scientific">Rugosimonospora africana</name>
    <dbReference type="NCBI Taxonomy" id="556532"/>
    <lineage>
        <taxon>Bacteria</taxon>
        <taxon>Bacillati</taxon>
        <taxon>Actinomycetota</taxon>
        <taxon>Actinomycetes</taxon>
        <taxon>Micromonosporales</taxon>
        <taxon>Micromonosporaceae</taxon>
        <taxon>Rugosimonospora</taxon>
    </lineage>
</organism>
<dbReference type="SUPFAM" id="SSF48452">
    <property type="entry name" value="TPR-like"/>
    <property type="match status" value="2"/>
</dbReference>
<dbReference type="InterPro" id="IPR011990">
    <property type="entry name" value="TPR-like_helical_dom_sf"/>
</dbReference>
<dbReference type="SMART" id="SM01043">
    <property type="entry name" value="BTAD"/>
    <property type="match status" value="1"/>
</dbReference>
<feature type="compositionally biased region" description="Polar residues" evidence="7">
    <location>
        <begin position="18"/>
        <end position="27"/>
    </location>
</feature>
<evidence type="ECO:0000256" key="3">
    <source>
        <dbReference type="ARBA" id="ARBA00023125"/>
    </source>
</evidence>
<dbReference type="InterPro" id="IPR001867">
    <property type="entry name" value="OmpR/PhoB-type_DNA-bd"/>
</dbReference>
<dbReference type="InterPro" id="IPR051677">
    <property type="entry name" value="AfsR-DnrI-RedD_regulator"/>
</dbReference>
<feature type="region of interest" description="Disordered" evidence="7">
    <location>
        <begin position="12"/>
        <end position="32"/>
    </location>
</feature>
<dbReference type="Pfam" id="PF03704">
    <property type="entry name" value="BTAD"/>
    <property type="match status" value="1"/>
</dbReference>
<evidence type="ECO:0000256" key="2">
    <source>
        <dbReference type="ARBA" id="ARBA00023015"/>
    </source>
</evidence>
<keyword evidence="10" id="KW-1185">Reference proteome</keyword>
<dbReference type="Proteomes" id="UP000642748">
    <property type="component" value="Unassembled WGS sequence"/>
</dbReference>
<dbReference type="GO" id="GO:0003677">
    <property type="term" value="F:DNA binding"/>
    <property type="evidence" value="ECO:0007669"/>
    <property type="project" value="UniProtKB-UniRule"/>
</dbReference>
<evidence type="ECO:0000313" key="10">
    <source>
        <dbReference type="Proteomes" id="UP000642748"/>
    </source>
</evidence>
<keyword evidence="5" id="KW-0802">TPR repeat</keyword>
<dbReference type="Gene3D" id="1.25.40.10">
    <property type="entry name" value="Tetratricopeptide repeat domain"/>
    <property type="match status" value="3"/>
</dbReference>
<dbReference type="GO" id="GO:0006355">
    <property type="term" value="P:regulation of DNA-templated transcription"/>
    <property type="evidence" value="ECO:0007669"/>
    <property type="project" value="InterPro"/>
</dbReference>
<proteinExistence type="inferred from homology"/>
<dbReference type="PROSITE" id="PS51755">
    <property type="entry name" value="OMPR_PHOB"/>
    <property type="match status" value="1"/>
</dbReference>
<gene>
    <name evidence="9" type="ORF">Raf01_44830</name>
</gene>
<dbReference type="InterPro" id="IPR005158">
    <property type="entry name" value="BTAD"/>
</dbReference>
<dbReference type="SMART" id="SM00028">
    <property type="entry name" value="TPR"/>
    <property type="match status" value="5"/>
</dbReference>
<keyword evidence="2" id="KW-0805">Transcription regulation</keyword>
<accession>A0A8J3QX34</accession>
<keyword evidence="3 6" id="KW-0238">DNA-binding</keyword>
<feature type="repeat" description="TPR" evidence="5">
    <location>
        <begin position="891"/>
        <end position="924"/>
    </location>
</feature>
<evidence type="ECO:0000256" key="5">
    <source>
        <dbReference type="PROSITE-ProRule" id="PRU00339"/>
    </source>
</evidence>
<name>A0A8J3QX34_9ACTN</name>
<dbReference type="CDD" id="cd15831">
    <property type="entry name" value="BTAD"/>
    <property type="match status" value="1"/>
</dbReference>
<dbReference type="PANTHER" id="PTHR35807:SF1">
    <property type="entry name" value="TRANSCRIPTIONAL REGULATOR REDD"/>
    <property type="match status" value="1"/>
</dbReference>
<dbReference type="GO" id="GO:0000160">
    <property type="term" value="P:phosphorelay signal transduction system"/>
    <property type="evidence" value="ECO:0007669"/>
    <property type="project" value="InterPro"/>
</dbReference>
<evidence type="ECO:0000256" key="4">
    <source>
        <dbReference type="ARBA" id="ARBA00023163"/>
    </source>
</evidence>
<dbReference type="PROSITE" id="PS50005">
    <property type="entry name" value="TPR"/>
    <property type="match status" value="1"/>
</dbReference>
<evidence type="ECO:0000256" key="1">
    <source>
        <dbReference type="ARBA" id="ARBA00005820"/>
    </source>
</evidence>
<feature type="DNA-binding region" description="OmpR/PhoB-type" evidence="6">
    <location>
        <begin position="28"/>
        <end position="133"/>
    </location>
</feature>
<protein>
    <submittedName>
        <fullName evidence="9">SARP family transcriptional regulator</fullName>
    </submittedName>
</protein>
<dbReference type="InterPro" id="IPR019734">
    <property type="entry name" value="TPR_rpt"/>
</dbReference>
<dbReference type="EMBL" id="BONZ01000041">
    <property type="protein sequence ID" value="GIH16311.1"/>
    <property type="molecule type" value="Genomic_DNA"/>
</dbReference>
<dbReference type="Pfam" id="PF13424">
    <property type="entry name" value="TPR_12"/>
    <property type="match status" value="1"/>
</dbReference>
<dbReference type="GO" id="GO:0043531">
    <property type="term" value="F:ADP binding"/>
    <property type="evidence" value="ECO:0007669"/>
    <property type="project" value="InterPro"/>
</dbReference>
<dbReference type="SMART" id="SM00862">
    <property type="entry name" value="Trans_reg_C"/>
    <property type="match status" value="1"/>
</dbReference>
<dbReference type="AlphaFoldDB" id="A0A8J3QX34"/>
<evidence type="ECO:0000313" key="9">
    <source>
        <dbReference type="EMBL" id="GIH16311.1"/>
    </source>
</evidence>
<comment type="similarity">
    <text evidence="1">Belongs to the AfsR/DnrI/RedD regulatory family.</text>
</comment>
<evidence type="ECO:0000256" key="7">
    <source>
        <dbReference type="SAM" id="MobiDB-lite"/>
    </source>
</evidence>
<evidence type="ECO:0000259" key="8">
    <source>
        <dbReference type="PROSITE" id="PS51755"/>
    </source>
</evidence>
<dbReference type="SUPFAM" id="SSF46894">
    <property type="entry name" value="C-terminal effector domain of the bipartite response regulators"/>
    <property type="match status" value="1"/>
</dbReference>
<dbReference type="PANTHER" id="PTHR35807">
    <property type="entry name" value="TRANSCRIPTIONAL REGULATOR REDD-RELATED"/>
    <property type="match status" value="1"/>
</dbReference>
<feature type="domain" description="OmpR/PhoB-type" evidence="8">
    <location>
        <begin position="28"/>
        <end position="133"/>
    </location>
</feature>